<dbReference type="EMBL" id="LOMZ01000001">
    <property type="protein sequence ID" value="PLC12681.1"/>
    <property type="molecule type" value="Genomic_DNA"/>
</dbReference>
<feature type="domain" description="PH" evidence="2">
    <location>
        <begin position="37"/>
        <end position="159"/>
    </location>
</feature>
<reference evidence="3 4" key="1">
    <citation type="submission" date="2015-12" db="EMBL/GenBank/DDBJ databases">
        <authorList>
            <person name="Shamseldin A."/>
            <person name="Moawad H."/>
            <person name="Abd El-Rahim W.M."/>
            <person name="Sadowsky M.J."/>
        </authorList>
    </citation>
    <scope>NUCLEOTIDE SEQUENCE [LARGE SCALE GENOMIC DNA]</scope>
    <source>
        <strain evidence="3 4">S43</strain>
    </source>
</reference>
<organism evidence="3 4">
    <name type="scientific">Kocuria flava</name>
    <dbReference type="NCBI Taxonomy" id="446860"/>
    <lineage>
        <taxon>Bacteria</taxon>
        <taxon>Bacillati</taxon>
        <taxon>Actinomycetota</taxon>
        <taxon>Actinomycetes</taxon>
        <taxon>Micrococcales</taxon>
        <taxon>Micrococcaceae</taxon>
        <taxon>Kocuria</taxon>
    </lineage>
</organism>
<keyword evidence="1" id="KW-0472">Membrane</keyword>
<keyword evidence="1" id="KW-1133">Transmembrane helix</keyword>
<sequence>MGPETTAVLLTLLVVTALFVLIRRGWAGRLRRQAGLPAPPAPPAGLAERTPRLAVEGMYVSTTLQGAPLERVAAHGLGLRARAAVAVHDDGVLYTRDGEAPLFVPAAAVLGTGTASGMAGKFVERDGLVVLTWDLGGTPVDTGFRTRRAADRRRLLAALDALAPGLPA</sequence>
<comment type="caution">
    <text evidence="3">The sequence shown here is derived from an EMBL/GenBank/DDBJ whole genome shotgun (WGS) entry which is preliminary data.</text>
</comment>
<proteinExistence type="predicted"/>
<evidence type="ECO:0000313" key="4">
    <source>
        <dbReference type="Proteomes" id="UP000234632"/>
    </source>
</evidence>
<gene>
    <name evidence="3" type="ORF">AUQ48_11200</name>
</gene>
<evidence type="ECO:0000256" key="1">
    <source>
        <dbReference type="SAM" id="Phobius"/>
    </source>
</evidence>
<keyword evidence="1" id="KW-0812">Transmembrane</keyword>
<evidence type="ECO:0000313" key="3">
    <source>
        <dbReference type="EMBL" id="PLC12681.1"/>
    </source>
</evidence>
<name>A0A2N4T380_9MICC</name>
<evidence type="ECO:0000259" key="2">
    <source>
        <dbReference type="Pfam" id="PF25362"/>
    </source>
</evidence>
<dbReference type="RefSeq" id="WP_101852241.1">
    <property type="nucleotide sequence ID" value="NZ_LOMZ01000001.1"/>
</dbReference>
<feature type="transmembrane region" description="Helical" evidence="1">
    <location>
        <begin position="6"/>
        <end position="22"/>
    </location>
</feature>
<dbReference type="AlphaFoldDB" id="A0A2N4T380"/>
<dbReference type="Proteomes" id="UP000234632">
    <property type="component" value="Unassembled WGS sequence"/>
</dbReference>
<dbReference type="InterPro" id="IPR057446">
    <property type="entry name" value="PH_bac"/>
</dbReference>
<protein>
    <submittedName>
        <fullName evidence="3">ABC transporter permease</fullName>
    </submittedName>
</protein>
<accession>A0A2N4T380</accession>
<dbReference type="Pfam" id="PF25362">
    <property type="entry name" value="bPH_11"/>
    <property type="match status" value="1"/>
</dbReference>